<dbReference type="PANTHER" id="PTHR35333">
    <property type="entry name" value="BETA-LACTAMASE"/>
    <property type="match status" value="1"/>
</dbReference>
<dbReference type="PANTHER" id="PTHR35333:SF3">
    <property type="entry name" value="BETA-LACTAMASE-TYPE TRANSPEPTIDASE FOLD CONTAINING PROTEIN"/>
    <property type="match status" value="1"/>
</dbReference>
<sequence>MSDYLKIKKHIEKIISESSGNICLSFYDLDDEEGFSINEDKKVRSASMIKLLIMAEIMNQSKNGKISLDTKIKVGKKDKVGGSGILKEFDCEHEFSIKELMTLMIIVSDNQATNILIDLVGMDNINLMGKRLNLKSSSLQRKMMDIKALEKGRDNYISAIDVKVILEKIYRKTLVDEKSSELMLDILLRQHERQRLGRFLDEEVKIASKTGDLDKLENDGGIFFLENKNYILVVLIDDAVTNAMAQETIGKISKYIYDEMGR</sequence>
<evidence type="ECO:0000313" key="2">
    <source>
        <dbReference type="EMBL" id="SUB56420.1"/>
    </source>
</evidence>
<keyword evidence="2" id="KW-0378">Hydrolase</keyword>
<dbReference type="GO" id="GO:0008800">
    <property type="term" value="F:beta-lactamase activity"/>
    <property type="evidence" value="ECO:0007669"/>
    <property type="project" value="UniProtKB-EC"/>
</dbReference>
<dbReference type="SUPFAM" id="SSF56601">
    <property type="entry name" value="beta-lactamase/transpeptidase-like"/>
    <property type="match status" value="1"/>
</dbReference>
<dbReference type="RefSeq" id="WP_019034292.1">
    <property type="nucleotide sequence ID" value="NZ_UGSZ01000001.1"/>
</dbReference>
<dbReference type="STRING" id="1122949.GCA_000378725_00262"/>
<dbReference type="InterPro" id="IPR000871">
    <property type="entry name" value="Beta-lactam_class-A"/>
</dbReference>
<organism evidence="2 3">
    <name type="scientific">Peptoniphilus lacrimalis</name>
    <dbReference type="NCBI Taxonomy" id="33031"/>
    <lineage>
        <taxon>Bacteria</taxon>
        <taxon>Bacillati</taxon>
        <taxon>Bacillota</taxon>
        <taxon>Tissierellia</taxon>
        <taxon>Tissierellales</taxon>
        <taxon>Peptoniphilaceae</taxon>
        <taxon>Peptoniphilus</taxon>
    </lineage>
</organism>
<feature type="domain" description="Beta-lactamase class A catalytic" evidence="1">
    <location>
        <begin position="25"/>
        <end position="235"/>
    </location>
</feature>
<dbReference type="AlphaFoldDB" id="A0A379C2D1"/>
<name>A0A379C2D1_9FIRM</name>
<dbReference type="InterPro" id="IPR012338">
    <property type="entry name" value="Beta-lactam/transpept-like"/>
</dbReference>
<dbReference type="InterPro" id="IPR045155">
    <property type="entry name" value="Beta-lactam_cat"/>
</dbReference>
<gene>
    <name evidence="2" type="primary">per1</name>
    <name evidence="2" type="ORF">NCTC13149_00191</name>
</gene>
<dbReference type="EMBL" id="UGSZ01000001">
    <property type="protein sequence ID" value="SUB56420.1"/>
    <property type="molecule type" value="Genomic_DNA"/>
</dbReference>
<dbReference type="GO" id="GO:0030655">
    <property type="term" value="P:beta-lactam antibiotic catabolic process"/>
    <property type="evidence" value="ECO:0007669"/>
    <property type="project" value="InterPro"/>
</dbReference>
<accession>A0A379C2D1</accession>
<dbReference type="Pfam" id="PF13354">
    <property type="entry name" value="Beta-lactamase2"/>
    <property type="match status" value="1"/>
</dbReference>
<evidence type="ECO:0000259" key="1">
    <source>
        <dbReference type="Pfam" id="PF13354"/>
    </source>
</evidence>
<dbReference type="Gene3D" id="3.40.710.10">
    <property type="entry name" value="DD-peptidase/beta-lactamase superfamily"/>
    <property type="match status" value="1"/>
</dbReference>
<proteinExistence type="predicted"/>
<dbReference type="Proteomes" id="UP000255517">
    <property type="component" value="Unassembled WGS sequence"/>
</dbReference>
<reference evidence="2 3" key="1">
    <citation type="submission" date="2018-06" db="EMBL/GenBank/DDBJ databases">
        <authorList>
            <consortium name="Pathogen Informatics"/>
            <person name="Doyle S."/>
        </authorList>
    </citation>
    <scope>NUCLEOTIDE SEQUENCE [LARGE SCALE GENOMIC DNA]</scope>
    <source>
        <strain evidence="2 3">NCTC13149</strain>
    </source>
</reference>
<dbReference type="GO" id="GO:0046677">
    <property type="term" value="P:response to antibiotic"/>
    <property type="evidence" value="ECO:0007669"/>
    <property type="project" value="InterPro"/>
</dbReference>
<protein>
    <submittedName>
        <fullName evidence="2">Extended-spectrum beta-lactamase PER-1</fullName>
        <ecNumber evidence="2">3.5.2.6</ecNumber>
    </submittedName>
</protein>
<dbReference type="EC" id="3.5.2.6" evidence="2"/>
<evidence type="ECO:0000313" key="3">
    <source>
        <dbReference type="Proteomes" id="UP000255517"/>
    </source>
</evidence>
<dbReference type="OrthoDB" id="9775096at2"/>